<dbReference type="PROSITE" id="PS51340">
    <property type="entry name" value="MOSC"/>
    <property type="match status" value="1"/>
</dbReference>
<accession>A0AA39LD02</accession>
<dbReference type="InterPro" id="IPR028886">
    <property type="entry name" value="MoCo_sulfurase"/>
</dbReference>
<sequence length="818" mass="89205">MAGLYLMDEVQYDAAIEALRRTEYPSIQDSTYLDHAGTTLPSRSLMETFGRELTQTLYGNPHSASSPSQLSSCRIEDVRLALLSFLGADPRHFDLVFVANATAGIKLVTDGLRSMPHGYGFIHHEACHTSVIGAREEAAWTQCLSEAEVDSWTSTKGFTQSSAPRTSATLFAYSAQSHFDGRRYPLSWSDAMRKASVDTLYTLLDASSFCSSSSLDLSNSQLAPDFVVLSLYKILGFPDLGILLVRKPAENVFAHRKYFGGGTVDMVLCGKQQWHAPKTQALHERLEDGTLPFHNIIAAGIALEMHKTMFGTMGLISRHTSHLANHLRQGLAQLKHANGLPIAVQYGSDDGDDALGRGPIVTFNVRDSSRAWVSLSEFEKLANVRKIHVRTGGMCSPGGVASALGLEPWEMRRNFSAGFRCGAEDDIVAGKPTGAIRASFGAMSTLSDVTRFLDFLSEFFVEQNVALSTEEDVAVDDPVSKHALRVKAVTVFPIKSCGGYTIPPGVEWEVKPEGLAWDREWCLVHQGSGQALSQKRYPVMALLRPTIDFATGVLRISYCGTNSLTEATVSIPLEEDPRLFEASISDSTARVCGEPVSMMRYACGNINDFFSEVIGVPCVLARFPAGGRGMASRNSKAKLQTHQRKRAPRLPGAFPGVPSPPDSDSELYQPGRILLSNESPILMIYSSSVAELNRCIADTGADAVPESTFRANIVLESTESGTAPAAYAEDSWENIQIGSQRYRLLGACRRCQMVCVDQETGKKGQEPLSTLAKTRRYDGKVYFGAHMRHEPWTGAGGSRNSRPWIKVGDLVSIDSLAS</sequence>
<dbReference type="InterPro" id="IPR005303">
    <property type="entry name" value="MOCOS_middle"/>
</dbReference>
<dbReference type="InterPro" id="IPR000192">
    <property type="entry name" value="Aminotrans_V_dom"/>
</dbReference>
<reference evidence="7" key="1">
    <citation type="submission" date="2022-10" db="EMBL/GenBank/DDBJ databases">
        <title>Determination and structural analysis of whole genome sequence of Sarocladium strictum F4-1.</title>
        <authorList>
            <person name="Hu L."/>
            <person name="Jiang Y."/>
        </authorList>
    </citation>
    <scope>NUCLEOTIDE SEQUENCE</scope>
    <source>
        <strain evidence="7">F4-1</strain>
    </source>
</reference>
<dbReference type="Pfam" id="PF00266">
    <property type="entry name" value="Aminotran_5"/>
    <property type="match status" value="1"/>
</dbReference>
<dbReference type="EC" id="2.8.1.9" evidence="4"/>
<evidence type="ECO:0000256" key="5">
    <source>
        <dbReference type="SAM" id="MobiDB-lite"/>
    </source>
</evidence>
<keyword evidence="3 4" id="KW-0501">Molybdenum cofactor biosynthesis</keyword>
<evidence type="ECO:0000259" key="6">
    <source>
        <dbReference type="PROSITE" id="PS51340"/>
    </source>
</evidence>
<dbReference type="GO" id="GO:0008265">
    <property type="term" value="F:molybdenum cofactor sulfurtransferase activity"/>
    <property type="evidence" value="ECO:0007669"/>
    <property type="project" value="UniProtKB-UniRule"/>
</dbReference>
<comment type="caution">
    <text evidence="7">The sequence shown here is derived from an EMBL/GenBank/DDBJ whole genome shotgun (WGS) entry which is preliminary data.</text>
</comment>
<dbReference type="GO" id="GO:0030170">
    <property type="term" value="F:pyridoxal phosphate binding"/>
    <property type="evidence" value="ECO:0007669"/>
    <property type="project" value="UniProtKB-UniRule"/>
</dbReference>
<dbReference type="InterPro" id="IPR015421">
    <property type="entry name" value="PyrdxlP-dep_Trfase_major"/>
</dbReference>
<feature type="region of interest" description="Disordered" evidence="5">
    <location>
        <begin position="639"/>
        <end position="666"/>
    </location>
</feature>
<proteinExistence type="inferred from homology"/>
<keyword evidence="8" id="KW-1185">Reference proteome</keyword>
<evidence type="ECO:0000256" key="2">
    <source>
        <dbReference type="ARBA" id="ARBA00022898"/>
    </source>
</evidence>
<dbReference type="PANTHER" id="PTHR14237">
    <property type="entry name" value="MOLYBDOPTERIN COFACTOR SULFURASE MOSC"/>
    <property type="match status" value="1"/>
</dbReference>
<evidence type="ECO:0000256" key="3">
    <source>
        <dbReference type="ARBA" id="ARBA00023150"/>
    </source>
</evidence>
<dbReference type="SUPFAM" id="SSF141673">
    <property type="entry name" value="MOSC N-terminal domain-like"/>
    <property type="match status" value="1"/>
</dbReference>
<dbReference type="GO" id="GO:0030151">
    <property type="term" value="F:molybdenum ion binding"/>
    <property type="evidence" value="ECO:0007669"/>
    <property type="project" value="UniProtKB-UniRule"/>
</dbReference>
<feature type="active site" evidence="4">
    <location>
        <position position="395"/>
    </location>
</feature>
<dbReference type="GO" id="GO:0006777">
    <property type="term" value="P:Mo-molybdopterin cofactor biosynthetic process"/>
    <property type="evidence" value="ECO:0007669"/>
    <property type="project" value="UniProtKB-UniRule"/>
</dbReference>
<keyword evidence="1 4" id="KW-0808">Transferase</keyword>
<name>A0AA39LD02_SARSR</name>
<dbReference type="Pfam" id="PF03473">
    <property type="entry name" value="MOSC"/>
    <property type="match status" value="1"/>
</dbReference>
<dbReference type="GO" id="GO:0016829">
    <property type="term" value="F:lyase activity"/>
    <property type="evidence" value="ECO:0007669"/>
    <property type="project" value="UniProtKB-UniRule"/>
</dbReference>
<organism evidence="7 8">
    <name type="scientific">Sarocladium strictum</name>
    <name type="common">Black bundle disease fungus</name>
    <name type="synonym">Acremonium strictum</name>
    <dbReference type="NCBI Taxonomy" id="5046"/>
    <lineage>
        <taxon>Eukaryota</taxon>
        <taxon>Fungi</taxon>
        <taxon>Dikarya</taxon>
        <taxon>Ascomycota</taxon>
        <taxon>Pezizomycotina</taxon>
        <taxon>Sordariomycetes</taxon>
        <taxon>Hypocreomycetidae</taxon>
        <taxon>Hypocreales</taxon>
        <taxon>Sarocladiaceae</taxon>
        <taxon>Sarocladium</taxon>
    </lineage>
</organism>
<comment type="similarity">
    <text evidence="4">Belongs to the class-V pyridoxal-phosphate-dependent aminotransferase family. MOCOS subfamily.</text>
</comment>
<dbReference type="Gene3D" id="3.40.640.10">
    <property type="entry name" value="Type I PLP-dependent aspartate aminotransferase-like (Major domain)"/>
    <property type="match status" value="1"/>
</dbReference>
<evidence type="ECO:0000256" key="4">
    <source>
        <dbReference type="HAMAP-Rule" id="MF_03050"/>
    </source>
</evidence>
<evidence type="ECO:0000256" key="1">
    <source>
        <dbReference type="ARBA" id="ARBA00022679"/>
    </source>
</evidence>
<comment type="function">
    <text evidence="4">Sulfurates the molybdenum cofactor. Sulfation of molybdenum is essential for xanthine dehydrogenase (XDH) and aldehyde oxidase (ADO) enzymes in which molybdenum cofactor is liganded by 1 oxygen and 1 sulfur atom in active form.</text>
</comment>
<dbReference type="Proteomes" id="UP001175261">
    <property type="component" value="Unassembled WGS sequence"/>
</dbReference>
<dbReference type="InterPro" id="IPR005302">
    <property type="entry name" value="MoCF_Sase_C"/>
</dbReference>
<keyword evidence="2 4" id="KW-0663">Pyridoxal phosphate</keyword>
<dbReference type="SUPFAM" id="SSF53383">
    <property type="entry name" value="PLP-dependent transferases"/>
    <property type="match status" value="1"/>
</dbReference>
<feature type="modified residue" description="N6-(pyridoxal phosphate)lysine" evidence="4">
    <location>
        <position position="233"/>
    </location>
</feature>
<evidence type="ECO:0000313" key="8">
    <source>
        <dbReference type="Proteomes" id="UP001175261"/>
    </source>
</evidence>
<dbReference type="AlphaFoldDB" id="A0AA39LD02"/>
<comment type="cofactor">
    <cofactor evidence="4">
        <name>pyridoxal 5'-phosphate</name>
        <dbReference type="ChEBI" id="CHEBI:597326"/>
    </cofactor>
</comment>
<dbReference type="HAMAP" id="MF_03050">
    <property type="entry name" value="MOCOS"/>
    <property type="match status" value="1"/>
</dbReference>
<dbReference type="EMBL" id="JAPDFR010000001">
    <property type="protein sequence ID" value="KAK0392464.1"/>
    <property type="molecule type" value="Genomic_DNA"/>
</dbReference>
<comment type="catalytic activity">
    <reaction evidence="4">
        <text>Mo-molybdopterin + L-cysteine + AH2 = thio-Mo-molybdopterin + L-alanine + A + H2O</text>
        <dbReference type="Rhea" id="RHEA:42636"/>
        <dbReference type="ChEBI" id="CHEBI:13193"/>
        <dbReference type="ChEBI" id="CHEBI:15377"/>
        <dbReference type="ChEBI" id="CHEBI:17499"/>
        <dbReference type="ChEBI" id="CHEBI:35235"/>
        <dbReference type="ChEBI" id="CHEBI:57972"/>
        <dbReference type="ChEBI" id="CHEBI:71302"/>
        <dbReference type="ChEBI" id="CHEBI:82685"/>
        <dbReference type="EC" id="2.8.1.9"/>
    </reaction>
</comment>
<protein>
    <recommendedName>
        <fullName evidence="4">Molybdenum cofactor sulfurase</fullName>
        <shortName evidence="4">MCS</shortName>
        <shortName evidence="4">MOS</shortName>
        <shortName evidence="4">MoCo sulfurase</shortName>
        <ecNumber evidence="4">2.8.1.9</ecNumber>
    </recommendedName>
    <alternativeName>
        <fullName evidence="4">Molybdenum cofactor sulfurtransferase</fullName>
    </alternativeName>
</protein>
<dbReference type="InterPro" id="IPR015424">
    <property type="entry name" value="PyrdxlP-dep_Trfase"/>
</dbReference>
<feature type="compositionally biased region" description="Basic residues" evidence="5">
    <location>
        <begin position="639"/>
        <end position="648"/>
    </location>
</feature>
<evidence type="ECO:0000313" key="7">
    <source>
        <dbReference type="EMBL" id="KAK0392464.1"/>
    </source>
</evidence>
<dbReference type="PANTHER" id="PTHR14237:SF80">
    <property type="entry name" value="MOLYBDENUM COFACTOR SULFURASE"/>
    <property type="match status" value="1"/>
</dbReference>
<gene>
    <name evidence="4" type="primary">hxB</name>
    <name evidence="7" type="ORF">NLU13_1959</name>
</gene>
<feature type="domain" description="MOSC" evidence="6">
    <location>
        <begin position="643"/>
        <end position="814"/>
    </location>
</feature>
<dbReference type="Pfam" id="PF03476">
    <property type="entry name" value="MOSC_N"/>
    <property type="match status" value="1"/>
</dbReference>